<dbReference type="GO" id="GO:0003887">
    <property type="term" value="F:DNA-directed DNA polymerase activity"/>
    <property type="evidence" value="ECO:0007669"/>
    <property type="project" value="UniProtKB-KW"/>
</dbReference>
<dbReference type="InterPro" id="IPR003593">
    <property type="entry name" value="AAA+_ATPase"/>
</dbReference>
<keyword evidence="3 11" id="KW-0548">Nucleotidyltransferase</keyword>
<dbReference type="GO" id="GO:0009360">
    <property type="term" value="C:DNA polymerase III complex"/>
    <property type="evidence" value="ECO:0007669"/>
    <property type="project" value="InterPro"/>
</dbReference>
<dbReference type="Pfam" id="PF22608">
    <property type="entry name" value="DNAX_ATPase_lid"/>
    <property type="match status" value="1"/>
</dbReference>
<evidence type="ECO:0000256" key="9">
    <source>
        <dbReference type="ARBA" id="ARBA00022932"/>
    </source>
</evidence>
<reference evidence="14 15" key="1">
    <citation type="submission" date="2019-09" db="EMBL/GenBank/DDBJ databases">
        <title>Isolation and complete genome sequencing of Methylocystis species.</title>
        <authorList>
            <person name="Rumah B.L."/>
            <person name="Stead C.E."/>
            <person name="Stevens B.C."/>
            <person name="Minton N.P."/>
            <person name="Grosse-Honebrink A."/>
            <person name="Zhang Y."/>
        </authorList>
    </citation>
    <scope>NUCLEOTIDE SEQUENCE [LARGE SCALE GENOMIC DNA]</scope>
    <source>
        <strain evidence="14 15">BRCS2</strain>
    </source>
</reference>
<dbReference type="SUPFAM" id="SSF48019">
    <property type="entry name" value="post-AAA+ oligomerization domain-like"/>
    <property type="match status" value="1"/>
</dbReference>
<feature type="region of interest" description="Disordered" evidence="12">
    <location>
        <begin position="571"/>
        <end position="593"/>
    </location>
</feature>
<dbReference type="PANTHER" id="PTHR11669">
    <property type="entry name" value="REPLICATION FACTOR C / DNA POLYMERASE III GAMMA-TAU SUBUNIT"/>
    <property type="match status" value="1"/>
</dbReference>
<keyword evidence="4 11" id="KW-0235">DNA replication</keyword>
<keyword evidence="5" id="KW-0479">Metal-binding</keyword>
<dbReference type="AlphaFoldDB" id="A0A6B8LVG2"/>
<dbReference type="InterPro" id="IPR008921">
    <property type="entry name" value="DNA_pol3_clamp-load_cplx_C"/>
</dbReference>
<accession>A0A6B8LVG2</accession>
<dbReference type="PANTHER" id="PTHR11669:SF0">
    <property type="entry name" value="PROTEIN STICHEL-LIKE 2"/>
    <property type="match status" value="1"/>
</dbReference>
<comment type="subunit">
    <text evidence="11">DNA polymerase III contains a core (composed of alpha, epsilon and theta chains) that associates with a tau subunit. This core dimerizes to form the POLIII' complex. PolIII' associates with the gamma complex (composed of gamma, delta, delta', psi and chi chains) and with the beta chain to form the complete DNA polymerase III complex.</text>
</comment>
<evidence type="ECO:0000256" key="2">
    <source>
        <dbReference type="ARBA" id="ARBA00022679"/>
    </source>
</evidence>
<dbReference type="NCBIfam" id="TIGR02397">
    <property type="entry name" value="dnaX_nterm"/>
    <property type="match status" value="1"/>
</dbReference>
<evidence type="ECO:0000256" key="3">
    <source>
        <dbReference type="ARBA" id="ARBA00022695"/>
    </source>
</evidence>
<feature type="region of interest" description="Disordered" evidence="12">
    <location>
        <begin position="328"/>
        <end position="347"/>
    </location>
</feature>
<dbReference type="GO" id="GO:0046872">
    <property type="term" value="F:metal ion binding"/>
    <property type="evidence" value="ECO:0007669"/>
    <property type="project" value="UniProtKB-KW"/>
</dbReference>
<evidence type="ECO:0000256" key="8">
    <source>
        <dbReference type="ARBA" id="ARBA00022840"/>
    </source>
</evidence>
<keyword evidence="7" id="KW-0862">Zinc</keyword>
<dbReference type="InterPro" id="IPR012763">
    <property type="entry name" value="DNA_pol_III_sug/sutau_N"/>
</dbReference>
<dbReference type="CDD" id="cd18137">
    <property type="entry name" value="HLD_clamp_pol_III_gamma_tau"/>
    <property type="match status" value="1"/>
</dbReference>
<evidence type="ECO:0000256" key="5">
    <source>
        <dbReference type="ARBA" id="ARBA00022723"/>
    </source>
</evidence>
<dbReference type="InterPro" id="IPR050238">
    <property type="entry name" value="DNA_Rep/Repair_Clamp_Loader"/>
</dbReference>
<evidence type="ECO:0000256" key="11">
    <source>
        <dbReference type="RuleBase" id="RU364063"/>
    </source>
</evidence>
<evidence type="ECO:0000256" key="7">
    <source>
        <dbReference type="ARBA" id="ARBA00022833"/>
    </source>
</evidence>
<keyword evidence="9 11" id="KW-0239">DNA-directed DNA polymerase</keyword>
<name>A0A6B8LVG2_9HYPH</name>
<gene>
    <name evidence="11" type="primary">dnaX</name>
    <name evidence="14" type="ORF">F7D14_01990</name>
</gene>
<keyword evidence="8 11" id="KW-0067">ATP-binding</keyword>
<dbReference type="FunFam" id="3.40.50.300:FF:000014">
    <property type="entry name" value="DNA polymerase III subunit gamma/tau"/>
    <property type="match status" value="1"/>
</dbReference>
<dbReference type="RefSeq" id="WP_016920221.1">
    <property type="nucleotide sequence ID" value="NZ_CP044331.1"/>
</dbReference>
<feature type="compositionally biased region" description="Acidic residues" evidence="12">
    <location>
        <begin position="577"/>
        <end position="593"/>
    </location>
</feature>
<dbReference type="Gene3D" id="1.10.8.60">
    <property type="match status" value="1"/>
</dbReference>
<keyword evidence="6 11" id="KW-0547">Nucleotide-binding</keyword>
<keyword evidence="15" id="KW-1185">Reference proteome</keyword>
<dbReference type="CDD" id="cd00009">
    <property type="entry name" value="AAA"/>
    <property type="match status" value="1"/>
</dbReference>
<dbReference type="InterPro" id="IPR022754">
    <property type="entry name" value="DNA_pol_III_gamma-3"/>
</dbReference>
<feature type="domain" description="AAA+ ATPase" evidence="13">
    <location>
        <begin position="52"/>
        <end position="200"/>
    </location>
</feature>
<dbReference type="GO" id="GO:0003677">
    <property type="term" value="F:DNA binding"/>
    <property type="evidence" value="ECO:0007669"/>
    <property type="project" value="InterPro"/>
</dbReference>
<organism evidence="14 15">
    <name type="scientific">Methylocystis parvus</name>
    <dbReference type="NCBI Taxonomy" id="134"/>
    <lineage>
        <taxon>Bacteria</taxon>
        <taxon>Pseudomonadati</taxon>
        <taxon>Pseudomonadota</taxon>
        <taxon>Alphaproteobacteria</taxon>
        <taxon>Hyphomicrobiales</taxon>
        <taxon>Methylocystaceae</taxon>
        <taxon>Methylocystis</taxon>
    </lineage>
</organism>
<keyword evidence="2 11" id="KW-0808">Transferase</keyword>
<evidence type="ECO:0000313" key="15">
    <source>
        <dbReference type="Proteomes" id="UP000422569"/>
    </source>
</evidence>
<dbReference type="SUPFAM" id="SSF52540">
    <property type="entry name" value="P-loop containing nucleoside triphosphate hydrolases"/>
    <property type="match status" value="1"/>
</dbReference>
<dbReference type="KEGG" id="mpar:F7D14_01990"/>
<dbReference type="GO" id="GO:0005524">
    <property type="term" value="F:ATP binding"/>
    <property type="evidence" value="ECO:0007669"/>
    <property type="project" value="UniProtKB-KW"/>
</dbReference>
<evidence type="ECO:0000256" key="1">
    <source>
        <dbReference type="ARBA" id="ARBA00006360"/>
    </source>
</evidence>
<dbReference type="NCBIfam" id="NF006585">
    <property type="entry name" value="PRK09111.1"/>
    <property type="match status" value="1"/>
</dbReference>
<protein>
    <recommendedName>
        <fullName evidence="11">DNA polymerase III subunit gamma/tau</fullName>
        <ecNumber evidence="11">2.7.7.7</ecNumber>
    </recommendedName>
</protein>
<dbReference type="SMART" id="SM00382">
    <property type="entry name" value="AAA"/>
    <property type="match status" value="1"/>
</dbReference>
<dbReference type="GO" id="GO:0006261">
    <property type="term" value="P:DNA-templated DNA replication"/>
    <property type="evidence" value="ECO:0007669"/>
    <property type="project" value="TreeGrafter"/>
</dbReference>
<dbReference type="Gene3D" id="3.40.50.300">
    <property type="entry name" value="P-loop containing nucleotide triphosphate hydrolases"/>
    <property type="match status" value="1"/>
</dbReference>
<dbReference type="FunFam" id="1.10.8.60:FF:000013">
    <property type="entry name" value="DNA polymerase III subunit gamma/tau"/>
    <property type="match status" value="1"/>
</dbReference>
<comment type="function">
    <text evidence="11">DNA polymerase III is a complex, multichain enzyme responsible for most of the replicative synthesis in bacteria. This DNA polymerase also exhibits 3' to 5' exonuclease activity.</text>
</comment>
<evidence type="ECO:0000256" key="10">
    <source>
        <dbReference type="ARBA" id="ARBA00049244"/>
    </source>
</evidence>
<dbReference type="Gene3D" id="1.20.272.10">
    <property type="match status" value="1"/>
</dbReference>
<evidence type="ECO:0000313" key="14">
    <source>
        <dbReference type="EMBL" id="QGM96377.1"/>
    </source>
</evidence>
<evidence type="ECO:0000256" key="6">
    <source>
        <dbReference type="ARBA" id="ARBA00022741"/>
    </source>
</evidence>
<comment type="similarity">
    <text evidence="1 11">Belongs to the DnaX/STICHEL family.</text>
</comment>
<evidence type="ECO:0000256" key="4">
    <source>
        <dbReference type="ARBA" id="ARBA00022705"/>
    </source>
</evidence>
<evidence type="ECO:0000259" key="13">
    <source>
        <dbReference type="SMART" id="SM00382"/>
    </source>
</evidence>
<dbReference type="Pfam" id="PF12169">
    <property type="entry name" value="DNA_pol3_gamma3"/>
    <property type="match status" value="1"/>
</dbReference>
<dbReference type="EMBL" id="CP044331">
    <property type="protein sequence ID" value="QGM96377.1"/>
    <property type="molecule type" value="Genomic_DNA"/>
</dbReference>
<dbReference type="Pfam" id="PF13177">
    <property type="entry name" value="DNA_pol3_delta2"/>
    <property type="match status" value="1"/>
</dbReference>
<dbReference type="InterPro" id="IPR022107">
    <property type="entry name" value="DNA_pol_III_gamma/tau_C"/>
</dbReference>
<comment type="catalytic activity">
    <reaction evidence="10 11">
        <text>DNA(n) + a 2'-deoxyribonucleoside 5'-triphosphate = DNA(n+1) + diphosphate</text>
        <dbReference type="Rhea" id="RHEA:22508"/>
        <dbReference type="Rhea" id="RHEA-COMP:17339"/>
        <dbReference type="Rhea" id="RHEA-COMP:17340"/>
        <dbReference type="ChEBI" id="CHEBI:33019"/>
        <dbReference type="ChEBI" id="CHEBI:61560"/>
        <dbReference type="ChEBI" id="CHEBI:173112"/>
        <dbReference type="EC" id="2.7.7.7"/>
    </reaction>
</comment>
<evidence type="ECO:0000256" key="12">
    <source>
        <dbReference type="SAM" id="MobiDB-lite"/>
    </source>
</evidence>
<dbReference type="InterPro" id="IPR027417">
    <property type="entry name" value="P-loop_NTPase"/>
</dbReference>
<dbReference type="InterPro" id="IPR045085">
    <property type="entry name" value="HLD_clamp_pol_III_gamma_tau"/>
</dbReference>
<dbReference type="Pfam" id="PF12362">
    <property type="entry name" value="DUF3646"/>
    <property type="match status" value="1"/>
</dbReference>
<dbReference type="EC" id="2.7.7.7" evidence="11"/>
<sequence>MDDGLFNDPPSDAPAAAYRVLARKYRPSSFADLIGQEPMVRTLENAFDLGRIHQAYLLTGVRGVGKTTTARILARAFNYELPEKGIDKPTIHMDELGAHCQAIIDSRHVDVLEMDAASHTGIDDVREIIDNARYRPVMARTKVYIIDEVHMLSKAAFNGLLKTLEEPPEHVKFIFATTEIDKVPVTVRSRCQRFDLRRIDAGLLAEHLRRICEKEGVEIEAEALAMIARAAEGSVRDSLSLLDQAIAYGSAHSADGAIKADDLRLMLGVADKSRVIDLFEAVMGGDVAKAIALLEDQYNGGADPAQVLLEMAEFTHLATRLKLAPETAQSAALTPEEQRRGGEAAGKLSVPALTRAWQILMKGVDELRGSQRPLQAADMVLVRLAYAADMPTPGDALRQLGYGAPGGGSSSQAPASAPRGAPVAIAASSPAMRAPAARPAVATPAPAAPGVAVASFEALVALAEEKREIRLKIALESDVRLVRFEQGRIEFELAPGGSRELASMLMQKLQLWTNERWMVSIVASGGAPTLKEKREEKAREERSGLEADPVVASVLAHFPGAQIVAVRAKENVRTDAEDAPDVQYDDMSPPEED</sequence>
<dbReference type="Proteomes" id="UP000422569">
    <property type="component" value="Chromosome"/>
</dbReference>
<proteinExistence type="inferred from homology"/>